<dbReference type="RefSeq" id="WP_037288268.1">
    <property type="nucleotide sequence ID" value="NZ_BMDD01000001.1"/>
</dbReference>
<evidence type="ECO:0000256" key="5">
    <source>
        <dbReference type="ARBA" id="ARBA00024934"/>
    </source>
</evidence>
<keyword evidence="8" id="KW-0969">Cilium</keyword>
<evidence type="ECO:0000259" key="7">
    <source>
        <dbReference type="Pfam" id="PF00460"/>
    </source>
</evidence>
<dbReference type="InterPro" id="IPR006300">
    <property type="entry name" value="FlgB"/>
</dbReference>
<comment type="subcellular location">
    <subcellularLocation>
        <location evidence="1 6">Bacterial flagellum basal body</location>
    </subcellularLocation>
</comment>
<evidence type="ECO:0000256" key="6">
    <source>
        <dbReference type="PIRNR" id="PIRNR002889"/>
    </source>
</evidence>
<dbReference type="PANTHER" id="PTHR30435:SF12">
    <property type="entry name" value="FLAGELLAR BASAL BODY ROD PROTEIN FLGB"/>
    <property type="match status" value="1"/>
</dbReference>
<dbReference type="EMBL" id="BMDD01000001">
    <property type="protein sequence ID" value="GGH69455.1"/>
    <property type="molecule type" value="Genomic_DNA"/>
</dbReference>
<dbReference type="NCBIfam" id="TIGR01396">
    <property type="entry name" value="FlgB"/>
    <property type="match status" value="1"/>
</dbReference>
<keyword evidence="8" id="KW-0966">Cell projection</keyword>
<keyword evidence="4 6" id="KW-0975">Bacterial flagellum</keyword>
<comment type="function">
    <text evidence="5 6">Structural component of flagellum, the bacterial motility apparatus. Part of the rod structure of flagellar basal body.</text>
</comment>
<evidence type="ECO:0000256" key="4">
    <source>
        <dbReference type="ARBA" id="ARBA00023143"/>
    </source>
</evidence>
<evidence type="ECO:0000313" key="8">
    <source>
        <dbReference type="EMBL" id="GGH69455.1"/>
    </source>
</evidence>
<evidence type="ECO:0000256" key="3">
    <source>
        <dbReference type="ARBA" id="ARBA00014376"/>
    </source>
</evidence>
<dbReference type="PANTHER" id="PTHR30435">
    <property type="entry name" value="FLAGELLAR PROTEIN"/>
    <property type="match status" value="1"/>
</dbReference>
<gene>
    <name evidence="8" type="primary">flgB</name>
    <name evidence="8" type="ORF">GCM10007362_04530</name>
</gene>
<comment type="caution">
    <text evidence="8">The sequence shown here is derived from an EMBL/GenBank/DDBJ whole genome shotgun (WGS) entry which is preliminary data.</text>
</comment>
<proteinExistence type="inferred from homology"/>
<accession>A0ABQ1ZK30</accession>
<dbReference type="PIRSF" id="PIRSF002889">
    <property type="entry name" value="Rod_FlgB"/>
    <property type="match status" value="1"/>
</dbReference>
<feature type="domain" description="Flagellar basal body rod protein N-terminal" evidence="7">
    <location>
        <begin position="11"/>
        <end position="37"/>
    </location>
</feature>
<dbReference type="Proteomes" id="UP000605427">
    <property type="component" value="Unassembled WGS sequence"/>
</dbReference>
<evidence type="ECO:0000256" key="2">
    <source>
        <dbReference type="ARBA" id="ARBA00009677"/>
    </source>
</evidence>
<keyword evidence="8" id="KW-0282">Flagellum</keyword>
<comment type="similarity">
    <text evidence="2 6">Belongs to the flagella basal body rod proteins family.</text>
</comment>
<dbReference type="InterPro" id="IPR001444">
    <property type="entry name" value="Flag_bb_rod_N"/>
</dbReference>
<reference evidence="9" key="1">
    <citation type="journal article" date="2019" name="Int. J. Syst. Evol. Microbiol.">
        <title>The Global Catalogue of Microorganisms (GCM) 10K type strain sequencing project: providing services to taxonomists for standard genome sequencing and annotation.</title>
        <authorList>
            <consortium name="The Broad Institute Genomics Platform"/>
            <consortium name="The Broad Institute Genome Sequencing Center for Infectious Disease"/>
            <person name="Wu L."/>
            <person name="Ma J."/>
        </authorList>
    </citation>
    <scope>NUCLEOTIDE SEQUENCE [LARGE SCALE GENOMIC DNA]</scope>
    <source>
        <strain evidence="9">CCM 8702</strain>
    </source>
</reference>
<protein>
    <recommendedName>
        <fullName evidence="3 6">Flagellar basal body rod protein FlgB</fullName>
    </recommendedName>
</protein>
<organism evidence="8 9">
    <name type="scientific">Saccharibacillus endophyticus</name>
    <dbReference type="NCBI Taxonomy" id="2060666"/>
    <lineage>
        <taxon>Bacteria</taxon>
        <taxon>Bacillati</taxon>
        <taxon>Bacillota</taxon>
        <taxon>Bacilli</taxon>
        <taxon>Bacillales</taxon>
        <taxon>Paenibacillaceae</taxon>
        <taxon>Saccharibacillus</taxon>
    </lineage>
</organism>
<evidence type="ECO:0000256" key="1">
    <source>
        <dbReference type="ARBA" id="ARBA00004117"/>
    </source>
</evidence>
<dbReference type="Pfam" id="PF00460">
    <property type="entry name" value="Flg_bb_rod"/>
    <property type="match status" value="1"/>
</dbReference>
<evidence type="ECO:0000313" key="9">
    <source>
        <dbReference type="Proteomes" id="UP000605427"/>
    </source>
</evidence>
<sequence>MIQSTNVKLHQSILQALNARNEVTANNIANADTPHYKRKTVVFEDELRKAIEGGRSELELKTNNARHMTIRSTTGDAAVPFRIVEDKGAKMNNNNNSVDIDVEMATLSETQLMYNYTADRVSGHYKKYKEMLQGLK</sequence>
<comment type="subunit">
    <text evidence="6">The basal body constitutes a major portion of the flagellar organelle and consists of a number of rings mounted on a central rod.</text>
</comment>
<name>A0ABQ1ZK30_9BACL</name>
<keyword evidence="9" id="KW-1185">Reference proteome</keyword>